<evidence type="ECO:0000313" key="1">
    <source>
        <dbReference type="EMBL" id="CAG7609215.1"/>
    </source>
</evidence>
<proteinExistence type="predicted"/>
<evidence type="ECO:0008006" key="3">
    <source>
        <dbReference type="Google" id="ProtNLM"/>
    </source>
</evidence>
<organism evidence="1 2">
    <name type="scientific">Leucobacter soli</name>
    <dbReference type="NCBI Taxonomy" id="2812850"/>
    <lineage>
        <taxon>Bacteria</taxon>
        <taxon>Bacillati</taxon>
        <taxon>Actinomycetota</taxon>
        <taxon>Actinomycetes</taxon>
        <taxon>Micrococcales</taxon>
        <taxon>Microbacteriaceae</taxon>
        <taxon>Leucobacter</taxon>
    </lineage>
</organism>
<evidence type="ECO:0000313" key="2">
    <source>
        <dbReference type="Proteomes" id="UP000693892"/>
    </source>
</evidence>
<dbReference type="Proteomes" id="UP000693892">
    <property type="component" value="Unassembled WGS sequence"/>
</dbReference>
<protein>
    <recommendedName>
        <fullName evidence="3">Siderophore-interacting protein C-terminal domain-containing protein</fullName>
    </recommendedName>
</protein>
<dbReference type="EMBL" id="CAJVAP010000011">
    <property type="protein sequence ID" value="CAG7609215.1"/>
    <property type="molecule type" value="Genomic_DNA"/>
</dbReference>
<accession>A0A916JVZ1</accession>
<comment type="caution">
    <text evidence="1">The sequence shown here is derived from an EMBL/GenBank/DDBJ whole genome shotgun (WGS) entry which is preliminary data.</text>
</comment>
<keyword evidence="2" id="KW-1185">Reference proteome</keyword>
<dbReference type="AlphaFoldDB" id="A0A916JVZ1"/>
<gene>
    <name evidence="1" type="ORF">LEUCIP111803_01180</name>
</gene>
<reference evidence="1" key="1">
    <citation type="submission" date="2021-06" db="EMBL/GenBank/DDBJ databases">
        <authorList>
            <person name="Criscuolo A."/>
        </authorList>
    </citation>
    <scope>NUCLEOTIDE SEQUENCE</scope>
    <source>
        <strain evidence="1">CIP111803</strain>
    </source>
</reference>
<dbReference type="RefSeq" id="WP_218114799.1">
    <property type="nucleotide sequence ID" value="NZ_CAJVAP010000011.1"/>
</dbReference>
<sequence length="144" mass="15377">MNHDDRAQDELIFIDPSYLDCVLAAGDAGDLPVLREWCAQLPPTAYGRVFVECASAEPIELPVPTGVGVTCVAPRPGGPDGSAVVDAVEAWLDEWLRGDPLSGRHIALWAGAQGSPAARDHWSRVESELAEIWAAAAEYRAQSA</sequence>
<name>A0A916JVZ1_9MICO</name>